<evidence type="ECO:0000256" key="1">
    <source>
        <dbReference type="ARBA" id="ARBA00022448"/>
    </source>
</evidence>
<dbReference type="InterPro" id="IPR027417">
    <property type="entry name" value="P-loop_NTPase"/>
</dbReference>
<evidence type="ECO:0000313" key="12">
    <source>
        <dbReference type="EMBL" id="ACM56480.1"/>
    </source>
</evidence>
<dbReference type="KEGG" id="hla:Hlac_0882"/>
<comment type="catalytic activity">
    <reaction evidence="5">
        <text>an R-cob(III)alamin(out) + ATP + H2O = an R-cob(III)alamin(in) + ADP + phosphate + H(+)</text>
        <dbReference type="Rhea" id="RHEA:17873"/>
        <dbReference type="ChEBI" id="CHEBI:15377"/>
        <dbReference type="ChEBI" id="CHEBI:15378"/>
        <dbReference type="ChEBI" id="CHEBI:30616"/>
        <dbReference type="ChEBI" id="CHEBI:43474"/>
        <dbReference type="ChEBI" id="CHEBI:140785"/>
        <dbReference type="ChEBI" id="CHEBI:456216"/>
        <dbReference type="EC" id="7.6.2.8"/>
    </reaction>
</comment>
<dbReference type="HOGENOM" id="CLU_000604_0_0_2"/>
<dbReference type="NCBIfam" id="NF007082">
    <property type="entry name" value="PRK09536.1"/>
    <property type="match status" value="1"/>
</dbReference>
<dbReference type="EC" id="7.6.2.8" evidence="8"/>
<dbReference type="GO" id="GO:0005524">
    <property type="term" value="F:ATP binding"/>
    <property type="evidence" value="ECO:0007669"/>
    <property type="project" value="UniProtKB-KW"/>
</dbReference>
<keyword evidence="4" id="KW-1278">Translocase</keyword>
<evidence type="ECO:0000256" key="5">
    <source>
        <dbReference type="ARBA" id="ARBA00050590"/>
    </source>
</evidence>
<dbReference type="PROSITE" id="PS50893">
    <property type="entry name" value="ABC_TRANSPORTER_2"/>
    <property type="match status" value="1"/>
</dbReference>
<evidence type="ECO:0000256" key="6">
    <source>
        <dbReference type="ARBA" id="ARBA00058960"/>
    </source>
</evidence>
<evidence type="ECO:0000256" key="9">
    <source>
        <dbReference type="ARBA" id="ARBA00073649"/>
    </source>
</evidence>
<dbReference type="SUPFAM" id="SSF52540">
    <property type="entry name" value="P-loop containing nucleoside triphosphate hydrolases"/>
    <property type="match status" value="1"/>
</dbReference>
<keyword evidence="2" id="KW-0547">Nucleotide-binding</keyword>
<gene>
    <name evidence="12" type="ordered locus">Hlac_0882</name>
</gene>
<dbReference type="PANTHER" id="PTHR42794:SF1">
    <property type="entry name" value="HEMIN IMPORT ATP-BINDING PROTEIN HMUV"/>
    <property type="match status" value="1"/>
</dbReference>
<dbReference type="SMART" id="SM00382">
    <property type="entry name" value="AAA"/>
    <property type="match status" value="1"/>
</dbReference>
<dbReference type="GO" id="GO:0016887">
    <property type="term" value="F:ATP hydrolysis activity"/>
    <property type="evidence" value="ECO:0007669"/>
    <property type="project" value="InterPro"/>
</dbReference>
<evidence type="ECO:0000256" key="7">
    <source>
        <dbReference type="ARBA" id="ARBA00064420"/>
    </source>
</evidence>
<feature type="domain" description="ABC transporter" evidence="11">
    <location>
        <begin position="23"/>
        <end position="258"/>
    </location>
</feature>
<dbReference type="GeneID" id="7401252"/>
<reference evidence="12 13" key="1">
    <citation type="journal article" date="2016" name="Stand. Genomic Sci.">
        <title>Complete genome sequence of the Antarctic Halorubrum lacusprofundi type strain ACAM 34.</title>
        <authorList>
            <person name="Anderson I.J."/>
            <person name="DasSarma P."/>
            <person name="Lucas S."/>
            <person name="Copeland A."/>
            <person name="Lapidus A."/>
            <person name="Del Rio T.G."/>
            <person name="Tice H."/>
            <person name="Dalin E."/>
            <person name="Bruce D.C."/>
            <person name="Goodwin L."/>
            <person name="Pitluck S."/>
            <person name="Sims D."/>
            <person name="Brettin T.S."/>
            <person name="Detter J.C."/>
            <person name="Han C.S."/>
            <person name="Larimer F."/>
            <person name="Hauser L."/>
            <person name="Land M."/>
            <person name="Ivanova N."/>
            <person name="Richardson P."/>
            <person name="Cavicchioli R."/>
            <person name="DasSarma S."/>
            <person name="Woese C.R."/>
            <person name="Kyrpides N.C."/>
        </authorList>
    </citation>
    <scope>NUCLEOTIDE SEQUENCE [LARGE SCALE GENOMIC DNA]</scope>
    <source>
        <strain evidence="13">ATCC 49239 / DSM 5036 / JCM 8891 / ACAM 34</strain>
    </source>
</reference>
<dbReference type="InterPro" id="IPR003593">
    <property type="entry name" value="AAA+_ATPase"/>
</dbReference>
<evidence type="ECO:0000256" key="2">
    <source>
        <dbReference type="ARBA" id="ARBA00022741"/>
    </source>
</evidence>
<protein>
    <recommendedName>
        <fullName evidence="9">Cobalamin import ATP-binding protein BtuD</fullName>
        <ecNumber evidence="8">7.6.2.8</ecNumber>
    </recommendedName>
    <alternativeName>
        <fullName evidence="10">Vitamin B12-transporting ATPase</fullName>
    </alternativeName>
</protein>
<evidence type="ECO:0000259" key="11">
    <source>
        <dbReference type="PROSITE" id="PS50893"/>
    </source>
</evidence>
<keyword evidence="1" id="KW-0813">Transport</keyword>
<sequence>MTAEQSPAGDTDPSPVAAEIPPIEVSDLSVSFGDVPVVSGVDLRVERGSIVGLVGPNGAGKTTVLRAIKGTLSPGAGEVLLDGDPAESLSAREAGRRVASVPQETSLAFDFRVRQIVEMGRTPHLGRFDGHGPDDERAVREAMDAGGVARFADRAITEVSGGERQRVLLARALAQETPSLLLDEPTASLDVNHAVRTLELVRRLVDDGRAALAAIHDLDMAARYCDEIVVLANGGVRAAGPPEDVLTAGTLRDAFDAEAFVGENPATGSPTVTAFDGGGGGDSADSAELAELLRIHVVGSGQPAGRAVARLAAAGHAVSVGVIPEGDAAAGIAADADAQIVTAPPFAAVPPERRAEAVVFAREADVTVAVGEAGKAGSEAGGETAANAAVLTASDRIAHVDDTFDDGELLDAVRGRTADTAPDR</sequence>
<dbReference type="Proteomes" id="UP000000740">
    <property type="component" value="Chromosome 1"/>
</dbReference>
<proteinExistence type="predicted"/>
<accession>B9LV03</accession>
<evidence type="ECO:0000256" key="3">
    <source>
        <dbReference type="ARBA" id="ARBA00022840"/>
    </source>
</evidence>
<dbReference type="CDD" id="cd03214">
    <property type="entry name" value="ABC_Iron-Siderophores_B12_Hemin"/>
    <property type="match status" value="1"/>
</dbReference>
<dbReference type="eggNOG" id="arCOG00199">
    <property type="taxonomic scope" value="Archaea"/>
</dbReference>
<evidence type="ECO:0000256" key="8">
    <source>
        <dbReference type="ARBA" id="ARBA00066387"/>
    </source>
</evidence>
<dbReference type="InterPro" id="IPR017871">
    <property type="entry name" value="ABC_transporter-like_CS"/>
</dbReference>
<dbReference type="Gene3D" id="3.40.50.300">
    <property type="entry name" value="P-loop containing nucleotide triphosphate hydrolases"/>
    <property type="match status" value="1"/>
</dbReference>
<dbReference type="PROSITE" id="PS00211">
    <property type="entry name" value="ABC_TRANSPORTER_1"/>
    <property type="match status" value="1"/>
</dbReference>
<organism evidence="12 13">
    <name type="scientific">Halorubrum lacusprofundi (strain ATCC 49239 / DSM 5036 / JCM 8891 / ACAM 34)</name>
    <dbReference type="NCBI Taxonomy" id="416348"/>
    <lineage>
        <taxon>Archaea</taxon>
        <taxon>Methanobacteriati</taxon>
        <taxon>Methanobacteriota</taxon>
        <taxon>Stenosarchaea group</taxon>
        <taxon>Halobacteria</taxon>
        <taxon>Halobacteriales</taxon>
        <taxon>Haloferacaceae</taxon>
        <taxon>Halorubrum</taxon>
    </lineage>
</organism>
<comment type="subunit">
    <text evidence="7">The complex is composed of two ATP-binding proteins (BtuD), two transmembrane proteins (BtuC) and a solute-binding protein (BtuF).</text>
</comment>
<keyword evidence="3" id="KW-0067">ATP-binding</keyword>
<evidence type="ECO:0000313" key="13">
    <source>
        <dbReference type="Proteomes" id="UP000000740"/>
    </source>
</evidence>
<keyword evidence="13" id="KW-1185">Reference proteome</keyword>
<evidence type="ECO:0000256" key="10">
    <source>
        <dbReference type="ARBA" id="ARBA00077139"/>
    </source>
</evidence>
<comment type="function">
    <text evidence="6">Required for corrinoid utilization. Probably part of the ABC transporter complex BtuCDF involved in cobalamin (vitamin B12) import. Probably responsible for energy coupling to the transport system.</text>
</comment>
<evidence type="ECO:0000256" key="4">
    <source>
        <dbReference type="ARBA" id="ARBA00022967"/>
    </source>
</evidence>
<dbReference type="RefSeq" id="WP_015909631.1">
    <property type="nucleotide sequence ID" value="NC_012029.1"/>
</dbReference>
<dbReference type="GO" id="GO:0015420">
    <property type="term" value="F:ABC-type vitamin B12 transporter activity"/>
    <property type="evidence" value="ECO:0007669"/>
    <property type="project" value="UniProtKB-EC"/>
</dbReference>
<dbReference type="Pfam" id="PF00005">
    <property type="entry name" value="ABC_tran"/>
    <property type="match status" value="1"/>
</dbReference>
<dbReference type="InterPro" id="IPR003439">
    <property type="entry name" value="ABC_transporter-like_ATP-bd"/>
</dbReference>
<dbReference type="AlphaFoldDB" id="B9LV03"/>
<dbReference type="FunFam" id="3.40.50.300:FF:000134">
    <property type="entry name" value="Iron-enterobactin ABC transporter ATP-binding protein"/>
    <property type="match status" value="1"/>
</dbReference>
<name>B9LV03_HALLT</name>
<dbReference type="PANTHER" id="PTHR42794">
    <property type="entry name" value="HEMIN IMPORT ATP-BINDING PROTEIN HMUV"/>
    <property type="match status" value="1"/>
</dbReference>
<dbReference type="EMBL" id="CP001365">
    <property type="protein sequence ID" value="ACM56480.1"/>
    <property type="molecule type" value="Genomic_DNA"/>
</dbReference>